<dbReference type="AlphaFoldDB" id="A0A369W5C2"/>
<evidence type="ECO:0000313" key="2">
    <source>
        <dbReference type="EMBL" id="RDE07271.1"/>
    </source>
</evidence>
<feature type="transmembrane region" description="Helical" evidence="1">
    <location>
        <begin position="347"/>
        <end position="368"/>
    </location>
</feature>
<protein>
    <submittedName>
        <fullName evidence="2">PepSY domain-containing protein</fullName>
    </submittedName>
</protein>
<keyword evidence="3" id="KW-1185">Reference proteome</keyword>
<name>A0A369W5C2_9SPHN</name>
<dbReference type="EMBL" id="QQNB01000001">
    <property type="protein sequence ID" value="RDE07271.1"/>
    <property type="molecule type" value="Genomic_DNA"/>
</dbReference>
<dbReference type="Pfam" id="PF03929">
    <property type="entry name" value="PepSY_TM"/>
    <property type="match status" value="1"/>
</dbReference>
<reference evidence="2 3" key="1">
    <citation type="submission" date="2018-07" db="EMBL/GenBank/DDBJ databases">
        <title>a novel species of Sphingomonas isolated from the rhizosphere soil of Araceae plant.</title>
        <authorList>
            <person name="Zhiyong W."/>
            <person name="Qinglan Z."/>
            <person name="Zhiwei F."/>
            <person name="Ding X."/>
            <person name="Gejiao W."/>
            <person name="Shixue Z."/>
        </authorList>
    </citation>
    <scope>NUCLEOTIDE SEQUENCE [LARGE SCALE GENOMIC DNA]</scope>
    <source>
        <strain evidence="2 3">WZY 27</strain>
    </source>
</reference>
<evidence type="ECO:0000256" key="1">
    <source>
        <dbReference type="SAM" id="Phobius"/>
    </source>
</evidence>
<comment type="caution">
    <text evidence="2">The sequence shown here is derived from an EMBL/GenBank/DDBJ whole genome shotgun (WGS) entry which is preliminary data.</text>
</comment>
<dbReference type="OrthoDB" id="6307929at2"/>
<dbReference type="Proteomes" id="UP000253918">
    <property type="component" value="Unassembled WGS sequence"/>
</dbReference>
<proteinExistence type="predicted"/>
<sequence>MTRGAVRAWYLVHKWTSLVCTAFLLMLCVTGLPLIFHDEIDAALGQGVAASRHPGPASSGTDLRLLPLDRMLAIALAERPGEVPLFMAFDNAGPLMTITTGPRPDARAPEMTIQQLDRRTGAVIGHEREGGSGGITAFLLQLHTDMFLGLKGELFLGGMGLLFVLALVSGTILYAPFMRKLDFGTLRVSRSRRVKWLDYHNLLGIVALAWMAVVGSTGIINALVTPITRTWQRGELAEMTRAYAGRPALPPARYGSIDRAMARAREAIPGMNPRFIGFPGGAFSSRHHYGVFFEGNTPLTERLLTTALIDAETGALTDARPMPWYFKALSLSRPLHFGDYGGLPLKILWALLDLFTIVVLGSGLYLWVARRRTTLRSRVAEVTSGGLLEPVPAE</sequence>
<keyword evidence="1" id="KW-0472">Membrane</keyword>
<gene>
    <name evidence="2" type="ORF">DVW87_06495</name>
</gene>
<dbReference type="RefSeq" id="WP_114686851.1">
    <property type="nucleotide sequence ID" value="NZ_QQNB01000001.1"/>
</dbReference>
<feature type="transmembrane region" description="Helical" evidence="1">
    <location>
        <begin position="199"/>
        <end position="224"/>
    </location>
</feature>
<keyword evidence="1" id="KW-1133">Transmembrane helix</keyword>
<dbReference type="InterPro" id="IPR005625">
    <property type="entry name" value="PepSY-ass_TM"/>
</dbReference>
<dbReference type="PANTHER" id="PTHR34219:SF3">
    <property type="entry name" value="BLL7967 PROTEIN"/>
    <property type="match status" value="1"/>
</dbReference>
<organism evidence="2 3">
    <name type="scientific">Sphingomonas aracearum</name>
    <dbReference type="NCBI Taxonomy" id="2283317"/>
    <lineage>
        <taxon>Bacteria</taxon>
        <taxon>Pseudomonadati</taxon>
        <taxon>Pseudomonadota</taxon>
        <taxon>Alphaproteobacteria</taxon>
        <taxon>Sphingomonadales</taxon>
        <taxon>Sphingomonadaceae</taxon>
        <taxon>Sphingomonas</taxon>
    </lineage>
</organism>
<evidence type="ECO:0000313" key="3">
    <source>
        <dbReference type="Proteomes" id="UP000253918"/>
    </source>
</evidence>
<feature type="transmembrane region" description="Helical" evidence="1">
    <location>
        <begin position="154"/>
        <end position="178"/>
    </location>
</feature>
<accession>A0A369W5C2</accession>
<feature type="transmembrane region" description="Helical" evidence="1">
    <location>
        <begin position="12"/>
        <end position="36"/>
    </location>
</feature>
<dbReference type="PANTHER" id="PTHR34219">
    <property type="entry name" value="IRON-REGULATED INNER MEMBRANE PROTEIN-RELATED"/>
    <property type="match status" value="1"/>
</dbReference>
<keyword evidence="1" id="KW-0812">Transmembrane</keyword>